<feature type="region of interest" description="Disordered" evidence="1">
    <location>
        <begin position="51"/>
        <end position="73"/>
    </location>
</feature>
<protein>
    <submittedName>
        <fullName evidence="2">Uncharacterized protein</fullName>
    </submittedName>
</protein>
<gene>
    <name evidence="2" type="ORF">DQ392_00245</name>
</gene>
<name>A0A367F648_9ACTN</name>
<dbReference type="EMBL" id="QOIM01000017">
    <property type="protein sequence ID" value="RCG25721.1"/>
    <property type="molecule type" value="Genomic_DNA"/>
</dbReference>
<dbReference type="OrthoDB" id="3579625at2"/>
<comment type="caution">
    <text evidence="2">The sequence shown here is derived from an EMBL/GenBank/DDBJ whole genome shotgun (WGS) entry which is preliminary data.</text>
</comment>
<proteinExistence type="predicted"/>
<sequence length="73" mass="7723">MSTCPYCGWPDHDVVETVSRHGTEDGLTVWTRCACGSLQVRAVTAGSVTVTARGRPRATDSVPGRHSSPAPKV</sequence>
<dbReference type="RefSeq" id="WP_114013380.1">
    <property type="nucleotide sequence ID" value="NZ_QOIM01000017.1"/>
</dbReference>
<accession>A0A367F648</accession>
<dbReference type="Proteomes" id="UP000253507">
    <property type="component" value="Unassembled WGS sequence"/>
</dbReference>
<dbReference type="AlphaFoldDB" id="A0A367F648"/>
<evidence type="ECO:0000256" key="1">
    <source>
        <dbReference type="SAM" id="MobiDB-lite"/>
    </source>
</evidence>
<keyword evidence="3" id="KW-1185">Reference proteome</keyword>
<evidence type="ECO:0000313" key="2">
    <source>
        <dbReference type="EMBL" id="RCG25721.1"/>
    </source>
</evidence>
<evidence type="ECO:0000313" key="3">
    <source>
        <dbReference type="Proteomes" id="UP000253507"/>
    </source>
</evidence>
<reference evidence="2 3" key="1">
    <citation type="submission" date="2018-06" db="EMBL/GenBank/DDBJ databases">
        <title>Streptomyces reniochalinae sp. nov. and Streptomyces diacarnus sp. nov. from marine sponges.</title>
        <authorList>
            <person name="Li L."/>
        </authorList>
    </citation>
    <scope>NUCLEOTIDE SEQUENCE [LARGE SCALE GENOMIC DNA]</scope>
    <source>
        <strain evidence="2 3">LHW50302</strain>
    </source>
</reference>
<organism evidence="2 3">
    <name type="scientific">Streptomyces reniochalinae</name>
    <dbReference type="NCBI Taxonomy" id="2250578"/>
    <lineage>
        <taxon>Bacteria</taxon>
        <taxon>Bacillati</taxon>
        <taxon>Actinomycetota</taxon>
        <taxon>Actinomycetes</taxon>
        <taxon>Kitasatosporales</taxon>
        <taxon>Streptomycetaceae</taxon>
        <taxon>Streptomyces</taxon>
    </lineage>
</organism>